<feature type="transmembrane region" description="Helical" evidence="7">
    <location>
        <begin position="394"/>
        <end position="417"/>
    </location>
</feature>
<dbReference type="Proteomes" id="UP000483839">
    <property type="component" value="Unassembled WGS sequence"/>
</dbReference>
<evidence type="ECO:0000256" key="7">
    <source>
        <dbReference type="SAM" id="Phobius"/>
    </source>
</evidence>
<keyword evidence="4 7" id="KW-1133">Transmembrane helix</keyword>
<sequence length="876" mass="98359">MKKTLRKDILRSIRTSKARFLSLFLLMTIGSFALIGLKVTGPDLARSGNQFIQSNKVMDLSVLASSGLSEQDKKELEEIPNASIEFANLLDVEEVENKDSVRLYSLPEKLSKPILKEGKLPEQNNEIALASWQKKRYKIGESITFSAKESKLLKEKQFKVVGFVDSSEIWSKKNLGNSGSGDGQLSYYAFIKSDVFNMPSNLARITYDKLAKMDSFSNAYQELLEKYENKLQKKLKDNGIARLKEIQLQSQKSLTIAKAELTRAKAEISTQEKVLSYLDEDEATIAKNKIDQAKEKILAQEEELEKHQKAIENLPTPQYSLFSRTLLPGGEGYQIYKSSVGSITKVGHIFPVVLYLVAALVTFTTMTRFVDEERVNSGLYAALGYSKNDVLRKFLIYGFLASFLGSTVGILGGTYLLSSQIAKIITKPLILTEIRYYFYWKDACLAYFLASLSALLPVYLIVRKELFQVPAQLLLPKAPTKGSKIILESITILWQKLSFTQKVTLRNIFRYKQRMLMTIFGVAGSVALLFSGLGIRSSLSKVLDHQFNQLSPYHLLVIGNDNDFENSKAVQSFLKNNAIKDYKKSDFASLALSISGLHELQTSSLIISHEKQLSPLLNFKEIKTKSSVDIPENGVLMSEKLARFYKAKVGQKVILTDNQGRHFKVEVANIIETNVGHYLVMSNDYYRSVFSKVKAQPAYYISLKDSDEKAVKKIARKAFDLNATESVIQNTVLIKTVNALVNSLNQIMLFLVILSVLLALVILYNLTTINIAERLRELSTVKVLGFHDSEVTLYIYRETVILSTLGIAIGIVVGRYLHSYIMTVISAANMNFGKDVDLYVYLIPIIAIALLVFALGIIVHTKLKKLNMLEALKSVD</sequence>
<evidence type="ECO:0000256" key="1">
    <source>
        <dbReference type="ARBA" id="ARBA00004651"/>
    </source>
</evidence>
<feature type="transmembrane region" description="Helical" evidence="7">
    <location>
        <begin position="747"/>
        <end position="766"/>
    </location>
</feature>
<evidence type="ECO:0000256" key="6">
    <source>
        <dbReference type="SAM" id="Coils"/>
    </source>
</evidence>
<keyword evidence="2" id="KW-1003">Cell membrane</keyword>
<feature type="transmembrane region" description="Helical" evidence="7">
    <location>
        <begin position="838"/>
        <end position="859"/>
    </location>
</feature>
<dbReference type="InterPro" id="IPR038766">
    <property type="entry name" value="Membrane_comp_ABC_pdt"/>
</dbReference>
<dbReference type="GO" id="GO:0005886">
    <property type="term" value="C:plasma membrane"/>
    <property type="evidence" value="ECO:0007669"/>
    <property type="project" value="UniProtKB-SubCell"/>
</dbReference>
<evidence type="ECO:0000256" key="5">
    <source>
        <dbReference type="ARBA" id="ARBA00023136"/>
    </source>
</evidence>
<comment type="subcellular location">
    <subcellularLocation>
        <location evidence="1">Cell membrane</location>
        <topology evidence="1">Multi-pass membrane protein</topology>
    </subcellularLocation>
</comment>
<organism evidence="9 10">
    <name type="scientific">Streptococcus uberis</name>
    <dbReference type="NCBI Taxonomy" id="1349"/>
    <lineage>
        <taxon>Bacteria</taxon>
        <taxon>Bacillati</taxon>
        <taxon>Bacillota</taxon>
        <taxon>Bacilli</taxon>
        <taxon>Lactobacillales</taxon>
        <taxon>Streptococcaceae</taxon>
        <taxon>Streptococcus</taxon>
    </lineage>
</organism>
<gene>
    <name evidence="9" type="ORF">GKS16_02015</name>
</gene>
<evidence type="ECO:0000313" key="9">
    <source>
        <dbReference type="EMBL" id="MTD01062.1"/>
    </source>
</evidence>
<name>A0A6L6G6P0_STRUB</name>
<dbReference type="PANTHER" id="PTHR30287:SF1">
    <property type="entry name" value="INNER MEMBRANE PROTEIN"/>
    <property type="match status" value="1"/>
</dbReference>
<proteinExistence type="predicted"/>
<feature type="transmembrane region" description="Helical" evidence="7">
    <location>
        <begin position="349"/>
        <end position="370"/>
    </location>
</feature>
<feature type="coiled-coil region" evidence="6">
    <location>
        <begin position="283"/>
        <end position="310"/>
    </location>
</feature>
<keyword evidence="3 7" id="KW-0812">Transmembrane</keyword>
<evidence type="ECO:0000256" key="4">
    <source>
        <dbReference type="ARBA" id="ARBA00022989"/>
    </source>
</evidence>
<feature type="domain" description="ABC3 transporter permease C-terminal" evidence="8">
    <location>
        <begin position="750"/>
        <end position="858"/>
    </location>
</feature>
<evidence type="ECO:0000259" key="8">
    <source>
        <dbReference type="Pfam" id="PF02687"/>
    </source>
</evidence>
<evidence type="ECO:0000256" key="2">
    <source>
        <dbReference type="ARBA" id="ARBA00022475"/>
    </source>
</evidence>
<protein>
    <submittedName>
        <fullName evidence="9">FtsX-like permease family protein</fullName>
    </submittedName>
</protein>
<feature type="domain" description="ABC3 transporter permease C-terminal" evidence="8">
    <location>
        <begin position="349"/>
        <end position="464"/>
    </location>
</feature>
<reference evidence="9 10" key="1">
    <citation type="submission" date="2019-11" db="EMBL/GenBank/DDBJ databases">
        <title>Streptococcus uberis isolated from clinical mastitis cases on a southeastern Queensland dairy.</title>
        <authorList>
            <person name="Workentine M.L."/>
            <person name="Price R."/>
            <person name="Olchowy T."/>
        </authorList>
    </citation>
    <scope>NUCLEOTIDE SEQUENCE [LARGE SCALE GENOMIC DNA]</scope>
    <source>
        <strain evidence="9 10">OLC4459-A17</strain>
    </source>
</reference>
<feature type="transmembrane region" description="Helical" evidence="7">
    <location>
        <begin position="20"/>
        <end position="37"/>
    </location>
</feature>
<dbReference type="RefSeq" id="WP_046389371.1">
    <property type="nucleotide sequence ID" value="NZ_JADFAX010000006.1"/>
</dbReference>
<evidence type="ECO:0000256" key="3">
    <source>
        <dbReference type="ARBA" id="ARBA00022692"/>
    </source>
</evidence>
<feature type="transmembrane region" description="Helical" evidence="7">
    <location>
        <begin position="799"/>
        <end position="818"/>
    </location>
</feature>
<dbReference type="EMBL" id="WLXI01000013">
    <property type="protein sequence ID" value="MTD01062.1"/>
    <property type="molecule type" value="Genomic_DNA"/>
</dbReference>
<accession>A0A6L6G6P0</accession>
<dbReference type="InterPro" id="IPR003838">
    <property type="entry name" value="ABC3_permease_C"/>
</dbReference>
<dbReference type="AlphaFoldDB" id="A0A6L6G6P0"/>
<dbReference type="Pfam" id="PF02687">
    <property type="entry name" value="FtsX"/>
    <property type="match status" value="2"/>
</dbReference>
<evidence type="ECO:0000313" key="10">
    <source>
        <dbReference type="Proteomes" id="UP000483839"/>
    </source>
</evidence>
<keyword evidence="6" id="KW-0175">Coiled coil</keyword>
<feature type="transmembrane region" description="Helical" evidence="7">
    <location>
        <begin position="515"/>
        <end position="535"/>
    </location>
</feature>
<dbReference type="PANTHER" id="PTHR30287">
    <property type="entry name" value="MEMBRANE COMPONENT OF PREDICTED ABC SUPERFAMILY METABOLITE UPTAKE TRANSPORTER"/>
    <property type="match status" value="1"/>
</dbReference>
<keyword evidence="5 7" id="KW-0472">Membrane</keyword>
<feature type="transmembrane region" description="Helical" evidence="7">
    <location>
        <begin position="437"/>
        <end position="462"/>
    </location>
</feature>
<comment type="caution">
    <text evidence="9">The sequence shown here is derived from an EMBL/GenBank/DDBJ whole genome shotgun (WGS) entry which is preliminary data.</text>
</comment>